<evidence type="ECO:0000259" key="12">
    <source>
        <dbReference type="PROSITE" id="PS50102"/>
    </source>
</evidence>
<dbReference type="GO" id="GO:0005681">
    <property type="term" value="C:spliceosomal complex"/>
    <property type="evidence" value="ECO:0007669"/>
    <property type="project" value="UniProtKB-KW"/>
</dbReference>
<dbReference type="GO" id="GO:0003723">
    <property type="term" value="F:RNA binding"/>
    <property type="evidence" value="ECO:0007669"/>
    <property type="project" value="UniProtKB-UniRule"/>
</dbReference>
<dbReference type="InterPro" id="IPR012677">
    <property type="entry name" value="Nucleotide-bd_a/b_plait_sf"/>
</dbReference>
<comment type="subcellular location">
    <subcellularLocation>
        <location evidence="1">Nucleus</location>
    </subcellularLocation>
</comment>
<feature type="domain" description="RRM" evidence="12">
    <location>
        <begin position="356"/>
        <end position="434"/>
    </location>
</feature>
<keyword evidence="6 9" id="KW-0694">RNA-binding</keyword>
<dbReference type="SUPFAM" id="SSF54928">
    <property type="entry name" value="RNA-binding domain, RBD"/>
    <property type="match status" value="2"/>
</dbReference>
<dbReference type="Proteomes" id="UP000325315">
    <property type="component" value="Unassembled WGS sequence"/>
</dbReference>
<dbReference type="CDD" id="cd12232">
    <property type="entry name" value="RRM3_U2AF65"/>
    <property type="match status" value="1"/>
</dbReference>
<evidence type="ECO:0000256" key="5">
    <source>
        <dbReference type="ARBA" id="ARBA00022737"/>
    </source>
</evidence>
<dbReference type="CDD" id="cd12231">
    <property type="entry name" value="RRM2_U2AF65"/>
    <property type="match status" value="1"/>
</dbReference>
<dbReference type="InterPro" id="IPR035979">
    <property type="entry name" value="RBD_domain_sf"/>
</dbReference>
<dbReference type="Pfam" id="PF01535">
    <property type="entry name" value="PPR"/>
    <property type="match status" value="2"/>
</dbReference>
<evidence type="ECO:0000313" key="13">
    <source>
        <dbReference type="EMBL" id="KAA3461175.1"/>
    </source>
</evidence>
<dbReference type="PROSITE" id="PS51375">
    <property type="entry name" value="PPR"/>
    <property type="match status" value="3"/>
</dbReference>
<feature type="region of interest" description="Disordered" evidence="11">
    <location>
        <begin position="1"/>
        <end position="173"/>
    </location>
</feature>
<dbReference type="PANTHER" id="PTHR23139">
    <property type="entry name" value="RNA-BINDING PROTEIN"/>
    <property type="match status" value="1"/>
</dbReference>
<dbReference type="InterPro" id="IPR011990">
    <property type="entry name" value="TPR-like_helical_dom_sf"/>
</dbReference>
<dbReference type="FunFam" id="3.30.70.330:FF:000111">
    <property type="entry name" value="U2 snRNP auxiliary factor large subunit"/>
    <property type="match status" value="1"/>
</dbReference>
<dbReference type="AlphaFoldDB" id="A0A5B6UZP9"/>
<reference evidence="13" key="1">
    <citation type="submission" date="2019-08" db="EMBL/GenBank/DDBJ databases">
        <authorList>
            <person name="Liu F."/>
        </authorList>
    </citation>
    <scope>NUCLEOTIDE SEQUENCE [LARGE SCALE GENOMIC DNA]</scope>
    <source>
        <strain evidence="13">PA1801</strain>
        <tissue evidence="13">Leaf</tissue>
    </source>
</reference>
<dbReference type="Gene3D" id="3.30.70.330">
    <property type="match status" value="3"/>
</dbReference>
<sequence length="984" mass="111124">MTDYEACYQSNGEDLENSNGGVPSPQPREGSHGGLDDHRDSKSQHGSREHERGSSRSREKEKSRDKGRDKDSDRHRDRERDKERERSKDRDREKDRDRHHRDRRRDRSRERSERRERGRDRDDDDYHRSRDYDRRRDYDRDRGDRNRRGSRRSEHRSKSRSRSRSPSKRQWREPTSVAFVYKEEPMHRFNVQIPGNNPTLPGVFPNMFPLATGQQFGGLPLMPVQAMTQQATRHARRVYVGGLSPTANEQSVATFFSQVMAAIGGNTAGPGDAVVNVYINHEKKFAFVEMRSVEEASNAMALDGIIFEGAPVKVRRPSDYNPSLAATLGPSQPSPNLNLAAVGLSPGSAGGLEGPDRIFVGGLPYYFTEAQIRELLESFGPLRGFDLVKDRETGNSKGYAFCIYQDLSVTDIACAALNGIKMGDKTLTVRRANQGATQPKPEQESILQHAQQQIALQRLMLQPQGVPTKVVCLTQAISEDDLRDDEEYGDIVEDMRQEGGKHGALVNVVIPRPNPNGESLPGVGKVFLEYLDVEGSRKAQAAMNGRRFGENQLYELVLYSFRFLELRYRQVSSQKNMSSSIRLRHLRHFSATSNAAAAAAYSSSISVSQAKSKLRTEYDPDKALEIYSSVSKHYSSPSSSRYAQDLTVRRLAKSRRFSDIESLIESHKTDPKISQEPFLSTLIRSYGIAGMLDHAIKTFHQMDQFGTPRSTISFNALLSACNQSRQFDRVPQLFDEIPKQYIGLSPDKVSYGILVKSYCEAGHPEKGLEVLREMERKSVEVTAVTSTTILNALYKKGKTEEAEKLWFEMMKTGCELDVASYNVRISNFQGGEPEKVKELIDDMSTLGLKPDTISYNYLMTCYCKRGMLDEAKKVYEGLEGNGCNPNAATFRTLVFYLCLNGLYEQGYKVFKESVRLHKIPDFNTLKHLVEGLVMKKKIKDAKGLIRTVKKTFPPNFLKAWKKLEEELGLVSGNAEAREAKESTG</sequence>
<comment type="similarity">
    <text evidence="2">Belongs to the splicing factor SR family.</text>
</comment>
<feature type="repeat" description="PPR" evidence="10">
    <location>
        <begin position="782"/>
        <end position="816"/>
    </location>
</feature>
<evidence type="ECO:0000256" key="7">
    <source>
        <dbReference type="ARBA" id="ARBA00023187"/>
    </source>
</evidence>
<comment type="caution">
    <text evidence="13">The sequence shown here is derived from an EMBL/GenBank/DDBJ whole genome shotgun (WGS) entry which is preliminary data.</text>
</comment>
<dbReference type="NCBIfam" id="TIGR00756">
    <property type="entry name" value="PPR"/>
    <property type="match status" value="4"/>
</dbReference>
<keyword evidence="5" id="KW-0677">Repeat</keyword>
<protein>
    <submittedName>
        <fullName evidence="13">Pentatricopeptide repeat-containing protein mitochondrial</fullName>
    </submittedName>
</protein>
<dbReference type="Pfam" id="PF00076">
    <property type="entry name" value="RRM_1"/>
    <property type="match status" value="2"/>
</dbReference>
<dbReference type="Pfam" id="PF13041">
    <property type="entry name" value="PPR_2"/>
    <property type="match status" value="2"/>
</dbReference>
<dbReference type="InterPro" id="IPR002885">
    <property type="entry name" value="PPR_rpt"/>
</dbReference>
<feature type="repeat" description="PPR" evidence="10">
    <location>
        <begin position="747"/>
        <end position="781"/>
    </location>
</feature>
<keyword evidence="8" id="KW-0539">Nucleus</keyword>
<dbReference type="PROSITE" id="PS50102">
    <property type="entry name" value="RRM"/>
    <property type="match status" value="2"/>
</dbReference>
<evidence type="ECO:0000313" key="14">
    <source>
        <dbReference type="Proteomes" id="UP000325315"/>
    </source>
</evidence>
<name>A0A5B6UZP9_9ROSI</name>
<keyword evidence="3" id="KW-0507">mRNA processing</keyword>
<dbReference type="EMBL" id="SMMG02000009">
    <property type="protein sequence ID" value="KAA3461175.1"/>
    <property type="molecule type" value="Genomic_DNA"/>
</dbReference>
<evidence type="ECO:0000256" key="1">
    <source>
        <dbReference type="ARBA" id="ARBA00004123"/>
    </source>
</evidence>
<feature type="domain" description="RRM" evidence="12">
    <location>
        <begin position="236"/>
        <end position="319"/>
    </location>
</feature>
<dbReference type="FunFam" id="3.30.70.330:FF:000097">
    <property type="entry name" value="U2 snRNP auxiliary factor large subunit"/>
    <property type="match status" value="1"/>
</dbReference>
<dbReference type="InterPro" id="IPR006529">
    <property type="entry name" value="U2AF_lg"/>
</dbReference>
<evidence type="ECO:0000256" key="10">
    <source>
        <dbReference type="PROSITE-ProRule" id="PRU00708"/>
    </source>
</evidence>
<keyword evidence="4" id="KW-0747">Spliceosome</keyword>
<dbReference type="FunFam" id="3.30.70.330:FF:000057">
    <property type="entry name" value="U2 snRNP auxiliary factor large subunit"/>
    <property type="match status" value="1"/>
</dbReference>
<dbReference type="InterPro" id="IPR000504">
    <property type="entry name" value="RRM_dom"/>
</dbReference>
<feature type="compositionally biased region" description="Basic residues" evidence="11">
    <location>
        <begin position="148"/>
        <end position="169"/>
    </location>
</feature>
<dbReference type="GO" id="GO:0008380">
    <property type="term" value="P:RNA splicing"/>
    <property type="evidence" value="ECO:0007669"/>
    <property type="project" value="UniProtKB-KW"/>
</dbReference>
<evidence type="ECO:0000256" key="4">
    <source>
        <dbReference type="ARBA" id="ARBA00022728"/>
    </source>
</evidence>
<organism evidence="13 14">
    <name type="scientific">Gossypium australe</name>
    <dbReference type="NCBI Taxonomy" id="47621"/>
    <lineage>
        <taxon>Eukaryota</taxon>
        <taxon>Viridiplantae</taxon>
        <taxon>Streptophyta</taxon>
        <taxon>Embryophyta</taxon>
        <taxon>Tracheophyta</taxon>
        <taxon>Spermatophyta</taxon>
        <taxon>Magnoliopsida</taxon>
        <taxon>eudicotyledons</taxon>
        <taxon>Gunneridae</taxon>
        <taxon>Pentapetalae</taxon>
        <taxon>rosids</taxon>
        <taxon>malvids</taxon>
        <taxon>Malvales</taxon>
        <taxon>Malvaceae</taxon>
        <taxon>Malvoideae</taxon>
        <taxon>Gossypium</taxon>
    </lineage>
</organism>
<keyword evidence="14" id="KW-1185">Reference proteome</keyword>
<keyword evidence="7" id="KW-0508">mRNA splicing</keyword>
<dbReference type="Gene3D" id="1.25.40.10">
    <property type="entry name" value="Tetratricopeptide repeat domain"/>
    <property type="match status" value="3"/>
</dbReference>
<dbReference type="SUPFAM" id="SSF48452">
    <property type="entry name" value="TPR-like"/>
    <property type="match status" value="1"/>
</dbReference>
<feature type="compositionally biased region" description="Basic and acidic residues" evidence="11">
    <location>
        <begin position="29"/>
        <end position="96"/>
    </location>
</feature>
<dbReference type="OrthoDB" id="185373at2759"/>
<dbReference type="SMART" id="SM00360">
    <property type="entry name" value="RRM"/>
    <property type="match status" value="2"/>
</dbReference>
<evidence type="ECO:0000256" key="8">
    <source>
        <dbReference type="ARBA" id="ARBA00023242"/>
    </source>
</evidence>
<evidence type="ECO:0000256" key="6">
    <source>
        <dbReference type="ARBA" id="ARBA00022884"/>
    </source>
</evidence>
<evidence type="ECO:0000256" key="9">
    <source>
        <dbReference type="PROSITE-ProRule" id="PRU00176"/>
    </source>
</evidence>
<evidence type="ECO:0000256" key="11">
    <source>
        <dbReference type="SAM" id="MobiDB-lite"/>
    </source>
</evidence>
<feature type="compositionally biased region" description="Polar residues" evidence="11">
    <location>
        <begin position="8"/>
        <end position="21"/>
    </location>
</feature>
<feature type="compositionally biased region" description="Basic and acidic residues" evidence="11">
    <location>
        <begin position="105"/>
        <end position="147"/>
    </location>
</feature>
<dbReference type="CDD" id="cd12230">
    <property type="entry name" value="RRM1_U2AF65"/>
    <property type="match status" value="1"/>
</dbReference>
<gene>
    <name evidence="13" type="ORF">EPI10_027768</name>
</gene>
<feature type="repeat" description="PPR" evidence="10">
    <location>
        <begin position="851"/>
        <end position="885"/>
    </location>
</feature>
<proteinExistence type="inferred from homology"/>
<dbReference type="NCBIfam" id="TIGR01642">
    <property type="entry name" value="U2AF_lg"/>
    <property type="match status" value="1"/>
</dbReference>
<dbReference type="GO" id="GO:0006397">
    <property type="term" value="P:mRNA processing"/>
    <property type="evidence" value="ECO:0007669"/>
    <property type="project" value="UniProtKB-KW"/>
</dbReference>
<evidence type="ECO:0000256" key="3">
    <source>
        <dbReference type="ARBA" id="ARBA00022664"/>
    </source>
</evidence>
<evidence type="ECO:0000256" key="2">
    <source>
        <dbReference type="ARBA" id="ARBA00010269"/>
    </source>
</evidence>
<accession>A0A5B6UZP9</accession>